<dbReference type="OrthoDB" id="9797162at2"/>
<dbReference type="Gene3D" id="1.25.40.290">
    <property type="entry name" value="ARM repeat domains"/>
    <property type="match status" value="1"/>
</dbReference>
<accession>A0A0K1ENR0</accession>
<sequence>MTTQKNRPSLDPALLRGERPTKTLTEILAVDTRRLLEGAFPALTLTDREGEQLTSTSITARMTAAGQLLHDRLGPDCIPQLHRHTADTVRGFAPYVVAAIPALDLRERLDRVRESADDPHFGVREWAWLAVRAHVASDIEGAIAHLEAWTADPSPRIRRFATEATRPRGVWSAKIQKLLDAPRLGLPLLEALRADPEKYVQDSVANWINDAAKSRPQWALDLCDRWRRESRGKSTERICTRALRSLK</sequence>
<dbReference type="RefSeq" id="WP_050434115.1">
    <property type="nucleotide sequence ID" value="NZ_CP012159.1"/>
</dbReference>
<dbReference type="EMBL" id="CP012159">
    <property type="protein sequence ID" value="AKT42491.1"/>
    <property type="molecule type" value="Genomic_DNA"/>
</dbReference>
<evidence type="ECO:0000313" key="1">
    <source>
        <dbReference type="EMBL" id="AKT42491.1"/>
    </source>
</evidence>
<dbReference type="Proteomes" id="UP000067626">
    <property type="component" value="Chromosome"/>
</dbReference>
<gene>
    <name evidence="1" type="ORF">CMC5_067170</name>
</gene>
<evidence type="ECO:0000313" key="2">
    <source>
        <dbReference type="Proteomes" id="UP000067626"/>
    </source>
</evidence>
<reference evidence="1 2" key="1">
    <citation type="submission" date="2015-07" db="EMBL/GenBank/DDBJ databases">
        <title>Genome analysis of myxobacterium Chondromyces crocatus Cm c5 reveals a high potential for natural compound synthesis and the genetic basis for the loss of fruiting body formation.</title>
        <authorList>
            <person name="Zaburannyi N."/>
            <person name="Bunk B."/>
            <person name="Maier J."/>
            <person name="Overmann J."/>
            <person name="Mueller R."/>
        </authorList>
    </citation>
    <scope>NUCLEOTIDE SEQUENCE [LARGE SCALE GENOMIC DNA]</scope>
    <source>
        <strain evidence="1 2">Cm c5</strain>
    </source>
</reference>
<proteinExistence type="predicted"/>
<protein>
    <submittedName>
        <fullName evidence="1">DNA alkylation repair protein</fullName>
    </submittedName>
</protein>
<dbReference type="InterPro" id="IPR016024">
    <property type="entry name" value="ARM-type_fold"/>
</dbReference>
<dbReference type="AlphaFoldDB" id="A0A0K1ENR0"/>
<organism evidence="1 2">
    <name type="scientific">Chondromyces crocatus</name>
    <dbReference type="NCBI Taxonomy" id="52"/>
    <lineage>
        <taxon>Bacteria</taxon>
        <taxon>Pseudomonadati</taxon>
        <taxon>Myxococcota</taxon>
        <taxon>Polyangia</taxon>
        <taxon>Polyangiales</taxon>
        <taxon>Polyangiaceae</taxon>
        <taxon>Chondromyces</taxon>
    </lineage>
</organism>
<keyword evidence="2" id="KW-1185">Reference proteome</keyword>
<dbReference type="PATRIC" id="fig|52.7.peg.7378"/>
<dbReference type="STRING" id="52.CMC5_067170"/>
<dbReference type="SUPFAM" id="SSF48371">
    <property type="entry name" value="ARM repeat"/>
    <property type="match status" value="1"/>
</dbReference>
<name>A0A0K1ENR0_CHOCO</name>
<dbReference type="KEGG" id="ccro:CMC5_067170"/>